<dbReference type="SUPFAM" id="SSF74863">
    <property type="entry name" value="Thiol:disulfide interchange protein DsbD, N-terminal domain (DsbD-alpha)"/>
    <property type="match status" value="1"/>
</dbReference>
<evidence type="ECO:0000256" key="10">
    <source>
        <dbReference type="ARBA" id="ARBA00022989"/>
    </source>
</evidence>
<feature type="transmembrane region" description="Helical" evidence="18">
    <location>
        <begin position="240"/>
        <end position="264"/>
    </location>
</feature>
<dbReference type="OrthoDB" id="9811036at2"/>
<dbReference type="HAMAP" id="MF_00399">
    <property type="entry name" value="DbsD"/>
    <property type="match status" value="1"/>
</dbReference>
<feature type="transmembrane region" description="Helical" evidence="18">
    <location>
        <begin position="276"/>
        <end position="299"/>
    </location>
</feature>
<evidence type="ECO:0000256" key="1">
    <source>
        <dbReference type="ARBA" id="ARBA00004429"/>
    </source>
</evidence>
<dbReference type="InterPro" id="IPR013766">
    <property type="entry name" value="Thioredoxin_domain"/>
</dbReference>
<feature type="transmembrane region" description="Helical" evidence="18">
    <location>
        <begin position="446"/>
        <end position="464"/>
    </location>
</feature>
<evidence type="ECO:0000256" key="5">
    <source>
        <dbReference type="ARBA" id="ARBA00022519"/>
    </source>
</evidence>
<dbReference type="PANTHER" id="PTHR32234:SF0">
    <property type="entry name" value="THIOL:DISULFIDE INTERCHANGE PROTEIN DSBD"/>
    <property type="match status" value="1"/>
</dbReference>
<dbReference type="InterPro" id="IPR035671">
    <property type="entry name" value="DsbD_gamma"/>
</dbReference>
<feature type="transmembrane region" description="Helical" evidence="18">
    <location>
        <begin position="393"/>
        <end position="410"/>
    </location>
</feature>
<comment type="function">
    <text evidence="18">Required to facilitate the formation of correct disulfide bonds in some periplasmic proteins and for the assembly of the periplasmic c-type cytochromes. Acts by transferring electrons from cytoplasmic thioredoxin to the periplasm. This transfer involves a cascade of disulfide bond formation and reduction steps.</text>
</comment>
<dbReference type="RefSeq" id="WP_106756326.1">
    <property type="nucleotide sequence ID" value="NZ_PXWF02000063.1"/>
</dbReference>
<dbReference type="AlphaFoldDB" id="A0A2U2I5F3"/>
<dbReference type="InterPro" id="IPR017937">
    <property type="entry name" value="Thioredoxin_CS"/>
</dbReference>
<evidence type="ECO:0000256" key="9">
    <source>
        <dbReference type="ARBA" id="ARBA00022982"/>
    </source>
</evidence>
<comment type="caution">
    <text evidence="20">The sequence shown here is derived from an EMBL/GenBank/DDBJ whole genome shotgun (WGS) entry which is preliminary data.</text>
</comment>
<evidence type="ECO:0000256" key="8">
    <source>
        <dbReference type="ARBA" id="ARBA00022748"/>
    </source>
</evidence>
<evidence type="ECO:0000256" key="7">
    <source>
        <dbReference type="ARBA" id="ARBA00022729"/>
    </source>
</evidence>
<evidence type="ECO:0000256" key="11">
    <source>
        <dbReference type="ARBA" id="ARBA00023002"/>
    </source>
</evidence>
<keyword evidence="12 18" id="KW-0520">NAD</keyword>
<evidence type="ECO:0000256" key="12">
    <source>
        <dbReference type="ARBA" id="ARBA00023027"/>
    </source>
</evidence>
<dbReference type="Pfam" id="PF02683">
    <property type="entry name" value="DsbD_TM"/>
    <property type="match status" value="1"/>
</dbReference>
<evidence type="ECO:0000259" key="19">
    <source>
        <dbReference type="PROSITE" id="PS51352"/>
    </source>
</evidence>
<organism evidence="20 21">
    <name type="scientific">Massilia glaciei</name>
    <dbReference type="NCBI Taxonomy" id="1524097"/>
    <lineage>
        <taxon>Bacteria</taxon>
        <taxon>Pseudomonadati</taxon>
        <taxon>Pseudomonadota</taxon>
        <taxon>Betaproteobacteria</taxon>
        <taxon>Burkholderiales</taxon>
        <taxon>Oxalobacteraceae</taxon>
        <taxon>Telluria group</taxon>
        <taxon>Massilia</taxon>
    </lineage>
</organism>
<feature type="signal peptide" evidence="18">
    <location>
        <begin position="1"/>
        <end position="40"/>
    </location>
</feature>
<comment type="catalytic activity">
    <reaction evidence="16 18">
        <text>[protein]-dithiol + NAD(+) = [protein]-disulfide + NADH + H(+)</text>
        <dbReference type="Rhea" id="RHEA:18749"/>
        <dbReference type="Rhea" id="RHEA-COMP:10593"/>
        <dbReference type="Rhea" id="RHEA-COMP:10594"/>
        <dbReference type="ChEBI" id="CHEBI:15378"/>
        <dbReference type="ChEBI" id="CHEBI:29950"/>
        <dbReference type="ChEBI" id="CHEBI:50058"/>
        <dbReference type="ChEBI" id="CHEBI:57540"/>
        <dbReference type="ChEBI" id="CHEBI:57945"/>
        <dbReference type="EC" id="1.8.1.8"/>
    </reaction>
</comment>
<dbReference type="InterPro" id="IPR022910">
    <property type="entry name" value="Thiol_diS_interchange_DbsD"/>
</dbReference>
<dbReference type="InterPro" id="IPR003834">
    <property type="entry name" value="Cyt_c_assmbl_TM_dom"/>
</dbReference>
<dbReference type="InterPro" id="IPR036929">
    <property type="entry name" value="DsbDN_sf"/>
</dbReference>
<name>A0A2U2I5F3_9BURK</name>
<evidence type="ECO:0000313" key="20">
    <source>
        <dbReference type="EMBL" id="PWF54855.1"/>
    </source>
</evidence>
<evidence type="ECO:0000256" key="6">
    <source>
        <dbReference type="ARBA" id="ARBA00022692"/>
    </source>
</evidence>
<sequence precursor="true">MSISQPQAGARASIPARWLGLALALLAALVCLFASAPALAEEEFLDPADAFKFSARMRDAQTVEVNYEIADGYYMYRERFKFTAAGATLGEPVMPKGEIKFDETFNKDVEMYRGRLTIAVPVAVAPKDGRFTLTASSQGCADKGLCYSPQDASASLDTGAAGAAQTGAAQTGAAPAGAAPTSELGVIAGVLGGGKLLVIIPAFILLGLGLAFTPCVLPMLPILSSIIVGEGARATRRRALALSASYSAGMILVYTVLGVAAGLAGEGLGATLQDPWVLRGVALLIAALSLSMFGLYELQLPSALQTLLVRASGRHSSGKLIGVFAMGAISALIVGPCVAAPLAAALVYIGQSRDVVVGASALFALAVGMSIPLMLLGFSAGLLPKNGAWMVEVKRFFGVVMLGLALWLAVSAIPPALYMFGWMALLLGYGAYLLRMRPRKWQPLALGAVFSTLGALQLVGLASGSRDVLAPLSRMGAPAPAHGIDFARVKTEADLDAALAAAKGKTVMLDFYADWCVSCKEMEKFTFVVPAVKARLAGTVLLQVDVTANDAADKAMLKRFGLFGPPAIILFDGAGSEIADSRVVGYQDGAKFLVSLEKLK</sequence>
<evidence type="ECO:0000256" key="15">
    <source>
        <dbReference type="ARBA" id="ARBA00023284"/>
    </source>
</evidence>
<keyword evidence="13 18" id="KW-0472">Membrane</keyword>
<dbReference type="Proteomes" id="UP000241421">
    <property type="component" value="Unassembled WGS sequence"/>
</dbReference>
<evidence type="ECO:0000256" key="18">
    <source>
        <dbReference type="HAMAP-Rule" id="MF_00399"/>
    </source>
</evidence>
<keyword evidence="14 18" id="KW-1015">Disulfide bond</keyword>
<evidence type="ECO:0000256" key="17">
    <source>
        <dbReference type="ARBA" id="ARBA00047804"/>
    </source>
</evidence>
<dbReference type="SUPFAM" id="SSF52833">
    <property type="entry name" value="Thioredoxin-like"/>
    <property type="match status" value="1"/>
</dbReference>
<keyword evidence="5 18" id="KW-0997">Cell inner membrane</keyword>
<feature type="chain" id="PRO_5015790409" description="Thiol:disulfide interchange protein DsbD" evidence="18">
    <location>
        <begin position="41"/>
        <end position="600"/>
    </location>
</feature>
<dbReference type="PANTHER" id="PTHR32234">
    <property type="entry name" value="THIOL:DISULFIDE INTERCHANGE PROTEIN DSBD"/>
    <property type="match status" value="1"/>
</dbReference>
<evidence type="ECO:0000313" key="21">
    <source>
        <dbReference type="Proteomes" id="UP000241421"/>
    </source>
</evidence>
<dbReference type="GO" id="GO:0005886">
    <property type="term" value="C:plasma membrane"/>
    <property type="evidence" value="ECO:0007669"/>
    <property type="project" value="UniProtKB-SubCell"/>
</dbReference>
<dbReference type="CDD" id="cd02953">
    <property type="entry name" value="DsbDgamma"/>
    <property type="match status" value="1"/>
</dbReference>
<gene>
    <name evidence="18" type="primary">dsbD</name>
    <name evidence="20" type="ORF">C7C56_004710</name>
</gene>
<keyword evidence="7 18" id="KW-0732">Signal</keyword>
<keyword evidence="11 18" id="KW-0560">Oxidoreductase</keyword>
<dbReference type="GO" id="GO:0045454">
    <property type="term" value="P:cell redox homeostasis"/>
    <property type="evidence" value="ECO:0007669"/>
    <property type="project" value="TreeGrafter"/>
</dbReference>
<feature type="transmembrane region" description="Helical" evidence="18">
    <location>
        <begin position="203"/>
        <end position="228"/>
    </location>
</feature>
<keyword evidence="3 18" id="KW-0813">Transport</keyword>
<feature type="transmembrane region" description="Helical" evidence="18">
    <location>
        <begin position="320"/>
        <end position="349"/>
    </location>
</feature>
<feature type="disulfide bond" description="Redox-active" evidence="18">
    <location>
        <begin position="516"/>
        <end position="519"/>
    </location>
</feature>
<proteinExistence type="inferred from homology"/>
<dbReference type="GO" id="GO:0017004">
    <property type="term" value="P:cytochrome complex assembly"/>
    <property type="evidence" value="ECO:0007669"/>
    <property type="project" value="UniProtKB-UniRule"/>
</dbReference>
<dbReference type="Pfam" id="PF11412">
    <property type="entry name" value="DsbD_N"/>
    <property type="match status" value="1"/>
</dbReference>
<keyword evidence="4 18" id="KW-1003">Cell membrane</keyword>
<dbReference type="EC" id="1.8.1.8" evidence="18"/>
<keyword evidence="15 18" id="KW-0676">Redox-active center</keyword>
<dbReference type="Gene3D" id="3.40.30.10">
    <property type="entry name" value="Glutaredoxin"/>
    <property type="match status" value="1"/>
</dbReference>
<evidence type="ECO:0000256" key="4">
    <source>
        <dbReference type="ARBA" id="ARBA00022475"/>
    </source>
</evidence>
<dbReference type="GO" id="GO:0009055">
    <property type="term" value="F:electron transfer activity"/>
    <property type="evidence" value="ECO:0007669"/>
    <property type="project" value="UniProtKB-UniRule"/>
</dbReference>
<dbReference type="EMBL" id="PXWF02000063">
    <property type="protein sequence ID" value="PWF54855.1"/>
    <property type="molecule type" value="Genomic_DNA"/>
</dbReference>
<dbReference type="PROSITE" id="PS51352">
    <property type="entry name" value="THIOREDOXIN_2"/>
    <property type="match status" value="1"/>
</dbReference>
<feature type="disulfide bond" description="Redox-active" evidence="18">
    <location>
        <begin position="215"/>
        <end position="337"/>
    </location>
</feature>
<evidence type="ECO:0000256" key="2">
    <source>
        <dbReference type="ARBA" id="ARBA00007241"/>
    </source>
</evidence>
<dbReference type="InterPro" id="IPR028250">
    <property type="entry name" value="DsbDN"/>
</dbReference>
<accession>A0A2U2I5F3</accession>
<keyword evidence="10 18" id="KW-1133">Transmembrane helix</keyword>
<dbReference type="NCBIfam" id="NF001419">
    <property type="entry name" value="PRK00293.1"/>
    <property type="match status" value="1"/>
</dbReference>
<protein>
    <recommendedName>
        <fullName evidence="18">Thiol:disulfide interchange protein DsbD</fullName>
        <ecNumber evidence="18">1.8.1.8</ecNumber>
    </recommendedName>
    <alternativeName>
        <fullName evidence="18">Protein-disulfide reductase</fullName>
        <shortName evidence="18">Disulfide reductase</shortName>
    </alternativeName>
</protein>
<dbReference type="Pfam" id="PF13899">
    <property type="entry name" value="Thioredoxin_7"/>
    <property type="match status" value="1"/>
</dbReference>
<dbReference type="GO" id="GO:0047134">
    <property type="term" value="F:protein-disulfide reductase [NAD(P)H] activity"/>
    <property type="evidence" value="ECO:0007669"/>
    <property type="project" value="UniProtKB-UniRule"/>
</dbReference>
<evidence type="ECO:0000256" key="16">
    <source>
        <dbReference type="ARBA" id="ARBA00047388"/>
    </source>
</evidence>
<keyword evidence="9 18" id="KW-0249">Electron transport</keyword>
<comment type="similarity">
    <text evidence="2 18">Belongs to the thioredoxin family. DsbD subfamily.</text>
</comment>
<keyword evidence="6 18" id="KW-0812">Transmembrane</keyword>
<feature type="transmembrane region" description="Helical" evidence="18">
    <location>
        <begin position="355"/>
        <end position="381"/>
    </location>
</feature>
<feature type="transmembrane region" description="Helical" evidence="18">
    <location>
        <begin position="416"/>
        <end position="434"/>
    </location>
</feature>
<comment type="subcellular location">
    <subcellularLocation>
        <location evidence="1 18">Cell inner membrane</location>
        <topology evidence="1 18">Multi-pass membrane protein</topology>
    </subcellularLocation>
</comment>
<evidence type="ECO:0000256" key="13">
    <source>
        <dbReference type="ARBA" id="ARBA00023136"/>
    </source>
</evidence>
<reference evidence="20 21" key="1">
    <citation type="submission" date="2018-04" db="EMBL/GenBank/DDBJ databases">
        <title>Massilia violaceinigra sp. nov., a novel purple-pigmented bacterium isolated from Tianshan glacier, Xinjiang, China.</title>
        <authorList>
            <person name="Wang H."/>
        </authorList>
    </citation>
    <scope>NUCLEOTIDE SEQUENCE [LARGE SCALE GENOMIC DNA]</scope>
    <source>
        <strain evidence="20 21">B448-2</strain>
    </source>
</reference>
<dbReference type="Gene3D" id="2.60.40.1250">
    <property type="entry name" value="Thiol:disulfide interchange protein DsbD, N-terminal domain"/>
    <property type="match status" value="1"/>
</dbReference>
<dbReference type="PROSITE" id="PS00194">
    <property type="entry name" value="THIOREDOXIN_1"/>
    <property type="match status" value="1"/>
</dbReference>
<evidence type="ECO:0000256" key="3">
    <source>
        <dbReference type="ARBA" id="ARBA00022448"/>
    </source>
</evidence>
<feature type="disulfide bond" description="Redox-active" evidence="18">
    <location>
        <begin position="140"/>
        <end position="146"/>
    </location>
</feature>
<comment type="catalytic activity">
    <reaction evidence="17 18">
        <text>[protein]-dithiol + NADP(+) = [protein]-disulfide + NADPH + H(+)</text>
        <dbReference type="Rhea" id="RHEA:18753"/>
        <dbReference type="Rhea" id="RHEA-COMP:10593"/>
        <dbReference type="Rhea" id="RHEA-COMP:10594"/>
        <dbReference type="ChEBI" id="CHEBI:15378"/>
        <dbReference type="ChEBI" id="CHEBI:29950"/>
        <dbReference type="ChEBI" id="CHEBI:50058"/>
        <dbReference type="ChEBI" id="CHEBI:57783"/>
        <dbReference type="ChEBI" id="CHEBI:58349"/>
        <dbReference type="EC" id="1.8.1.8"/>
    </reaction>
</comment>
<keyword evidence="21" id="KW-1185">Reference proteome</keyword>
<keyword evidence="8 18" id="KW-0201">Cytochrome c-type biogenesis</keyword>
<dbReference type="InterPro" id="IPR036249">
    <property type="entry name" value="Thioredoxin-like_sf"/>
</dbReference>
<feature type="domain" description="Thioredoxin" evidence="19">
    <location>
        <begin position="473"/>
        <end position="600"/>
    </location>
</feature>
<evidence type="ECO:0000256" key="14">
    <source>
        <dbReference type="ARBA" id="ARBA00023157"/>
    </source>
</evidence>